<feature type="signal peptide" evidence="1">
    <location>
        <begin position="1"/>
        <end position="18"/>
    </location>
</feature>
<keyword evidence="1" id="KW-0732">Signal</keyword>
<proteinExistence type="predicted"/>
<reference evidence="2 3" key="1">
    <citation type="submission" date="2024-02" db="EMBL/GenBank/DDBJ databases">
        <title>A novel Wenzhouxiangellaceae bacterium, isolated from coastal sediments.</title>
        <authorList>
            <person name="Du Z.-J."/>
            <person name="Ye Y.-Q."/>
            <person name="Zhang X.-Y."/>
        </authorList>
    </citation>
    <scope>NUCLEOTIDE SEQUENCE [LARGE SCALE GENOMIC DNA]</scope>
    <source>
        <strain evidence="2 3">CH-27</strain>
    </source>
</reference>
<sequence>MNKLLIAILFLNGGVAVALEAAPESDDSITIYSRMQPGAVAPEWYRPSGGRNQGGNVPGYAIIRHDRPYRIDRGTSTLRVTDVAALIDPTTVTFTSLDRPQTRVLEQSFQFDLVSQAKLLERYLGQPITVEQVRGDTVDRLTGRLLGIGDGLTLQLDDGSVAAVREYANVAFSELPGGLITRPTLEWLLDSPAAGEQEVRIAYETQGMTWWADYNIILDEANGCSMDLSAWVSIINQSGASYPASRLKLIAGDVHRAEPPRQQREVMYRVAMAEDSAGFAEKSFFEYHLYTLGRRTDLPDNSTKQIELMPTAAGVDCEKELVFAPTLQIPYRGHQQLDQQYGRQGQGEVNVFLRFANEAGNGLGRPLPAGRMRVNQLDTDDGSLEFIGEDVIDHTPRNEDVLIRMGNAFDVVGERTQTDFRVDTRTRNLWETFEIKLRNHKDEATNVVVLENLYRAANWTIEDATAEFSKENSNRIRFDVRIPSEGEAVIRYTAHYTW</sequence>
<accession>A0AAW9RLB4</accession>
<evidence type="ECO:0000313" key="2">
    <source>
        <dbReference type="EMBL" id="MEJ8568878.1"/>
    </source>
</evidence>
<name>A0AAW9RLB4_9GAMM</name>
<evidence type="ECO:0000256" key="1">
    <source>
        <dbReference type="SAM" id="SignalP"/>
    </source>
</evidence>
<evidence type="ECO:0008006" key="4">
    <source>
        <dbReference type="Google" id="ProtNLM"/>
    </source>
</evidence>
<comment type="caution">
    <text evidence="2">The sequence shown here is derived from an EMBL/GenBank/DDBJ whole genome shotgun (WGS) entry which is preliminary data.</text>
</comment>
<keyword evidence="3" id="KW-1185">Reference proteome</keyword>
<dbReference type="PANTHER" id="PTHR38075">
    <property type="entry name" value="DUF4139 DOMAIN-CONTAINING PROTEIN"/>
    <property type="match status" value="1"/>
</dbReference>
<dbReference type="EMBL" id="JAZHOG010000010">
    <property type="protein sequence ID" value="MEJ8568878.1"/>
    <property type="molecule type" value="Genomic_DNA"/>
</dbReference>
<gene>
    <name evidence="2" type="ORF">V3330_14690</name>
</gene>
<dbReference type="PANTHER" id="PTHR38075:SF1">
    <property type="entry name" value="DUF4139 DOMAIN-CONTAINING PROTEIN"/>
    <property type="match status" value="1"/>
</dbReference>
<organism evidence="2 3">
    <name type="scientific">Elongatibacter sediminis</name>
    <dbReference type="NCBI Taxonomy" id="3119006"/>
    <lineage>
        <taxon>Bacteria</taxon>
        <taxon>Pseudomonadati</taxon>
        <taxon>Pseudomonadota</taxon>
        <taxon>Gammaproteobacteria</taxon>
        <taxon>Chromatiales</taxon>
        <taxon>Wenzhouxiangellaceae</taxon>
        <taxon>Elongatibacter</taxon>
    </lineage>
</organism>
<dbReference type="Proteomes" id="UP001359886">
    <property type="component" value="Unassembled WGS sequence"/>
</dbReference>
<dbReference type="RefSeq" id="WP_354696200.1">
    <property type="nucleotide sequence ID" value="NZ_JAZHOG010000010.1"/>
</dbReference>
<dbReference type="AlphaFoldDB" id="A0AAW9RLB4"/>
<evidence type="ECO:0000313" key="3">
    <source>
        <dbReference type="Proteomes" id="UP001359886"/>
    </source>
</evidence>
<feature type="chain" id="PRO_5043364929" description="DUF4139 domain-containing protein" evidence="1">
    <location>
        <begin position="19"/>
        <end position="498"/>
    </location>
</feature>
<protein>
    <recommendedName>
        <fullName evidence="4">DUF4139 domain-containing protein</fullName>
    </recommendedName>
</protein>